<dbReference type="AlphaFoldDB" id="A0A3B1C8I6"/>
<accession>A0A3B1C8I6</accession>
<protein>
    <recommendedName>
        <fullName evidence="1">Putative regulatory protein FmdB zinc ribbon domain-containing protein</fullName>
    </recommendedName>
</protein>
<dbReference type="InterPro" id="IPR013429">
    <property type="entry name" value="Regulatory_FmdB_Zinc_ribbon"/>
</dbReference>
<dbReference type="EMBL" id="UOGA01000273">
    <property type="protein sequence ID" value="VAX24472.1"/>
    <property type="molecule type" value="Genomic_DNA"/>
</dbReference>
<name>A0A3B1C8I6_9ZZZZ</name>
<dbReference type="SMART" id="SM00834">
    <property type="entry name" value="CxxC_CXXC_SSSS"/>
    <property type="match status" value="1"/>
</dbReference>
<gene>
    <name evidence="2" type="ORF">MNBD_NITROSPINAE04-725</name>
</gene>
<organism evidence="2">
    <name type="scientific">hydrothermal vent metagenome</name>
    <dbReference type="NCBI Taxonomy" id="652676"/>
    <lineage>
        <taxon>unclassified sequences</taxon>
        <taxon>metagenomes</taxon>
        <taxon>ecological metagenomes</taxon>
    </lineage>
</organism>
<feature type="domain" description="Putative regulatory protein FmdB zinc ribbon" evidence="1">
    <location>
        <begin position="1"/>
        <end position="43"/>
    </location>
</feature>
<dbReference type="Pfam" id="PF09723">
    <property type="entry name" value="Zn_ribbon_8"/>
    <property type="match status" value="1"/>
</dbReference>
<evidence type="ECO:0000313" key="2">
    <source>
        <dbReference type="EMBL" id="VAX24472.1"/>
    </source>
</evidence>
<sequence length="80" mass="8194">MPIYEYSCAGCGRDFEVTHLTKESYKDISCPDCGGLSIKKALSTFAVAAVSDSGALPSCEFTGGCSTPNVPGCKTGACGM</sequence>
<proteinExistence type="predicted"/>
<reference evidence="2" key="1">
    <citation type="submission" date="2018-06" db="EMBL/GenBank/DDBJ databases">
        <authorList>
            <person name="Zhirakovskaya E."/>
        </authorList>
    </citation>
    <scope>NUCLEOTIDE SEQUENCE</scope>
</reference>
<evidence type="ECO:0000259" key="1">
    <source>
        <dbReference type="SMART" id="SM00834"/>
    </source>
</evidence>
<dbReference type="NCBIfam" id="TIGR02605">
    <property type="entry name" value="CxxC_CxxC_SSSS"/>
    <property type="match status" value="1"/>
</dbReference>
<dbReference type="Gene3D" id="2.20.28.30">
    <property type="entry name" value="RNA polymerase ii, chain L"/>
    <property type="match status" value="1"/>
</dbReference>